<dbReference type="EMBL" id="FTNL01000005">
    <property type="protein sequence ID" value="SIR00725.1"/>
    <property type="molecule type" value="Genomic_DNA"/>
</dbReference>
<dbReference type="OrthoDB" id="5653325at2"/>
<accession>A0A377GNJ4</accession>
<dbReference type="InterPro" id="IPR052050">
    <property type="entry name" value="SecEffector_AnkRepeat"/>
</dbReference>
<gene>
    <name evidence="2" type="ORF">NCTC11401_02917</name>
    <name evidence="1" type="ORF">SAMN05421777_10594</name>
</gene>
<dbReference type="Proteomes" id="UP000254374">
    <property type="component" value="Unassembled WGS sequence"/>
</dbReference>
<protein>
    <submittedName>
        <fullName evidence="2">Ankyrin repeats (3 copies)</fullName>
    </submittedName>
</protein>
<evidence type="ECO:0000313" key="3">
    <source>
        <dbReference type="Proteomes" id="UP000186808"/>
    </source>
</evidence>
<dbReference type="PANTHER" id="PTHR46586:SF3">
    <property type="entry name" value="ANKYRIN REPEAT-CONTAINING PROTEIN"/>
    <property type="match status" value="1"/>
</dbReference>
<evidence type="ECO:0000313" key="1">
    <source>
        <dbReference type="EMBL" id="SIR00725.1"/>
    </source>
</evidence>
<name>A0A377GNJ4_9GAMM</name>
<sequence length="1122" mass="127488">MITKLFNWLQSDEKIFHLSNQILSRDLLEMEQIQANQKNRMLLSNVRLAKLQGHDPGDDISKLEQHILFMDYLQFCRKRFDEAPQDSLYLITLKYLLAKSNEETPFASAKLNMLFEALLQDDKDNTLAFYQQNEALFKDFPEVQSRVETALHQQKFNDATRRVENYLKHLSNKLSNQKNPLGIIGLCRDWVGDTEQFAALILWLLKRNVSPEQILQTYLLHDFLKYNLFTLHSEDSEVVYLYALLNHFSEAKLLVEEAQKTGSDERGFQNYTLDGVFREQELQNIPKKEWPLQFSLTATNFSALHELFGQRFLIAAVITCEEHNNATWLEALGHTLNEARMLSKELPSLINIIARESSPAILENLAHLIDDQNAQELLSNNEGAVFYLLPYKPKLSEYINEKNVTEFIHQITQKHTSDPEPLFQLMALFSLLSKKKGPVTQLVFQAIIDNLVQHPLLLEDEKLLLQLRRYPDCDVILSQQSEQIKQRVTDCIVEQVADRAFSASNYQIIEDIWLEATRKLNVFKLIKPQPKYNLNHKYALQAKIAETAFFHHGNQFDLDAFIEALSLPPVTPEDGVSEYERVLIEILAAIDNELIRKEIIEKLESAPVQRLNWVEKEYEGKTILLKAAKYGNLGLITLLEQQIVPDDFNKAIITAAKENQWNVVSHLCQIDEVQLNKDELEQIMLLAAGQGQLNVIKSLLSIYDYKPSSTEISKILNQAINNGNLNIVKYFYNSADKMPNQSIINKLFHSAIELGFWDIALFIADSEQYAPSLAAIEKAFNHAANNMHMEAIQRLCNLSTNAPRPTVILKAFLKACQAGHLSLVRCLHDLLGTFVRAGFEEAVDQAIINGHMEVVTFLYNSPTYSSNQNLVNHGLITAAKKGKSALVEFFCSMTAQNKPTQNAVNQALNWTVKCNQPETLMTLCRSSLNRPSKAAIKDAFLLAAKGGKQDIVTYLCSHQMNSLNQRAIEEALKSAVKSKQPEIVRYLCELAINSPQKESLKIAYRKALTSGQTEIADYLNEQLHKKISQKKIDPEIDLSSGTDNDSEIEAISESDSLCESDVEMFRNPTFEHDPVIDNSSEGEPIVDIEVGVSLKKHGFFKTNTLQDPTSVSVDLTKGSILR</sequence>
<proteinExistence type="predicted"/>
<keyword evidence="3" id="KW-1185">Reference proteome</keyword>
<dbReference type="RefSeq" id="WP_058467074.1">
    <property type="nucleotide sequence ID" value="NZ_CAAAIX010000023.1"/>
</dbReference>
<dbReference type="Gene3D" id="1.25.40.20">
    <property type="entry name" value="Ankyrin repeat-containing domain"/>
    <property type="match status" value="2"/>
</dbReference>
<dbReference type="PANTHER" id="PTHR46586">
    <property type="entry name" value="ANKYRIN REPEAT-CONTAINING PROTEIN"/>
    <property type="match status" value="1"/>
</dbReference>
<dbReference type="SUPFAM" id="SSF48403">
    <property type="entry name" value="Ankyrin repeat"/>
    <property type="match status" value="2"/>
</dbReference>
<dbReference type="Proteomes" id="UP000186808">
    <property type="component" value="Unassembled WGS sequence"/>
</dbReference>
<dbReference type="EMBL" id="UGGV01000001">
    <property type="protein sequence ID" value="STO26065.1"/>
    <property type="molecule type" value="Genomic_DNA"/>
</dbReference>
<reference evidence="2 4" key="2">
    <citation type="submission" date="2018-06" db="EMBL/GenBank/DDBJ databases">
        <authorList>
            <consortium name="Pathogen Informatics"/>
            <person name="Doyle S."/>
        </authorList>
    </citation>
    <scope>NUCLEOTIDE SEQUENCE [LARGE SCALE GENOMIC DNA]</scope>
    <source>
        <strain evidence="2 4">NCTC11401</strain>
    </source>
</reference>
<evidence type="ECO:0000313" key="4">
    <source>
        <dbReference type="Proteomes" id="UP000254374"/>
    </source>
</evidence>
<dbReference type="STRING" id="464.Lgor_0559"/>
<reference evidence="1 3" key="1">
    <citation type="submission" date="2017-01" db="EMBL/GenBank/DDBJ databases">
        <authorList>
            <person name="Varghese N."/>
            <person name="Submissions S."/>
        </authorList>
    </citation>
    <scope>NUCLEOTIDE SEQUENCE [LARGE SCALE GENOMIC DNA]</scope>
    <source>
        <strain evidence="1 3">ATCC 33342</strain>
    </source>
</reference>
<organism evidence="2 4">
    <name type="scientific">Fluoribacter gormanii</name>
    <dbReference type="NCBI Taxonomy" id="464"/>
    <lineage>
        <taxon>Bacteria</taxon>
        <taxon>Pseudomonadati</taxon>
        <taxon>Pseudomonadota</taxon>
        <taxon>Gammaproteobacteria</taxon>
        <taxon>Legionellales</taxon>
        <taxon>Legionellaceae</taxon>
        <taxon>Fluoribacter</taxon>
    </lineage>
</organism>
<dbReference type="AlphaFoldDB" id="A0A377GNJ4"/>
<evidence type="ECO:0000313" key="2">
    <source>
        <dbReference type="EMBL" id="STO26065.1"/>
    </source>
</evidence>
<dbReference type="InterPro" id="IPR036770">
    <property type="entry name" value="Ankyrin_rpt-contain_sf"/>
</dbReference>